<dbReference type="PANTHER" id="PTHR43134:SF1">
    <property type="entry name" value="SIGNAL RECOGNITION PARTICLE RECEPTOR SUBUNIT ALPHA"/>
    <property type="match status" value="1"/>
</dbReference>
<evidence type="ECO:0000259" key="12">
    <source>
        <dbReference type="PROSITE" id="PS00300"/>
    </source>
</evidence>
<evidence type="ECO:0000256" key="7">
    <source>
        <dbReference type="ARBA" id="ARBA00023170"/>
    </source>
</evidence>
<keyword evidence="3 9" id="KW-0547">Nucleotide-binding</keyword>
<dbReference type="InterPro" id="IPR000897">
    <property type="entry name" value="SRP54_GTPase_dom"/>
</dbReference>
<keyword evidence="1 9" id="KW-1003">Cell membrane</keyword>
<dbReference type="SUPFAM" id="SSF52540">
    <property type="entry name" value="P-loop containing nucleoside triphosphate hydrolases"/>
    <property type="match status" value="1"/>
</dbReference>
<keyword evidence="7 9" id="KW-0675">Receptor</keyword>
<evidence type="ECO:0000256" key="6">
    <source>
        <dbReference type="ARBA" id="ARBA00023136"/>
    </source>
</evidence>
<feature type="region of interest" description="Disordered" evidence="11">
    <location>
        <begin position="397"/>
        <end position="420"/>
    </location>
</feature>
<feature type="domain" description="SRP54-type proteins GTP-binding" evidence="12">
    <location>
        <begin position="361"/>
        <end position="374"/>
    </location>
</feature>
<reference evidence="13 14" key="1">
    <citation type="submission" date="2015-03" db="EMBL/GenBank/DDBJ databases">
        <title>Draft Genome Sequence of S. carnosus subsp. utilis LTH 7013, Isolated from South Tirolean Ham.</title>
        <authorList>
            <person name="Mueller A."/>
            <person name="Huptas C."/>
            <person name="Wenning M."/>
            <person name="Weiss A."/>
            <person name="Schmidt H."/>
        </authorList>
    </citation>
    <scope>NUCLEOTIDE SEQUENCE [LARGE SCALE GENOMIC DNA]</scope>
    <source>
        <strain evidence="13 14">LTH7013</strain>
    </source>
</reference>
<evidence type="ECO:0000256" key="3">
    <source>
        <dbReference type="ARBA" id="ARBA00022741"/>
    </source>
</evidence>
<comment type="similarity">
    <text evidence="9">Belongs to the GTP-binding SRP family. FtsY subfamily.</text>
</comment>
<keyword evidence="6 9" id="KW-0472">Membrane</keyword>
<comment type="caution">
    <text evidence="13">The sequence shown here is derived from an EMBL/GenBank/DDBJ whole genome shotgun (WGS) entry which is preliminary data.</text>
</comment>
<feature type="compositionally biased region" description="Basic and acidic residues" evidence="11">
    <location>
        <begin position="52"/>
        <end position="61"/>
    </location>
</feature>
<dbReference type="InterPro" id="IPR042101">
    <property type="entry name" value="SRP54_N_sf"/>
</dbReference>
<comment type="subunit">
    <text evidence="9">Part of the signal recognition particle protein translocation system, which is composed of SRP and FtsY.</text>
</comment>
<accession>A0AAJ0NI92</accession>
<dbReference type="EMBL" id="LAIU01000001">
    <property type="protein sequence ID" value="KKB26475.1"/>
    <property type="molecule type" value="Genomic_DNA"/>
</dbReference>
<feature type="binding site" evidence="9">
    <location>
        <begin position="194"/>
        <end position="201"/>
    </location>
    <ligand>
        <name>GTP</name>
        <dbReference type="ChEBI" id="CHEBI:37565"/>
    </ligand>
</feature>
<comment type="catalytic activity">
    <reaction evidence="8 9">
        <text>GTP + H2O = GDP + phosphate + H(+)</text>
        <dbReference type="Rhea" id="RHEA:19669"/>
        <dbReference type="ChEBI" id="CHEBI:15377"/>
        <dbReference type="ChEBI" id="CHEBI:15378"/>
        <dbReference type="ChEBI" id="CHEBI:37565"/>
        <dbReference type="ChEBI" id="CHEBI:43474"/>
        <dbReference type="ChEBI" id="CHEBI:58189"/>
        <dbReference type="EC" id="3.6.5.4"/>
    </reaction>
</comment>
<dbReference type="GO" id="GO:0003924">
    <property type="term" value="F:GTPase activity"/>
    <property type="evidence" value="ECO:0007669"/>
    <property type="project" value="UniProtKB-UniRule"/>
</dbReference>
<dbReference type="InterPro" id="IPR003593">
    <property type="entry name" value="AAA+_ATPase"/>
</dbReference>
<sequence>MSFFKRLKDKFSGKSSDEEKELKDLDQDEKQDSESSKEDSKPEPKSTLPEAQPKEEKKEETKDDFEFDDGLISIEEFEEIESQKLGAKFKQGLEKSRENFQEQLNNLIARYRTVDEDFFEALEEMLITADVGFNTVMELVDELRTEAQRRNIKETSDLKEVIVEKIVEIYEQDDDHSEVMNLEDGRLNVILMVGVNGVGKTTTIGKLAHRYKAEGKKVMLAAGDTFRAGAINQLKVWGERVGVDVVSQSEGSDPAAVMYDAINAAKHKDVDILICDTAGRLQNKANLMNELEKMKRVIGKAVPDAPHEVLLCLDATTGQNALSQARSFKEVTNVTGIVLTKLDGTAKGGIVLAIRNELRIPVKYVGLGEKLDDLQPFNPESYVYGLFADMIEETVDEYKEEHGEPVERAEDGEASSHEQK</sequence>
<evidence type="ECO:0000256" key="8">
    <source>
        <dbReference type="ARBA" id="ARBA00048027"/>
    </source>
</evidence>
<evidence type="ECO:0000313" key="13">
    <source>
        <dbReference type="EMBL" id="KKB26475.1"/>
    </source>
</evidence>
<dbReference type="AlphaFoldDB" id="A0AAJ0NI92"/>
<feature type="compositionally biased region" description="Basic and acidic residues" evidence="11">
    <location>
        <begin position="9"/>
        <end position="44"/>
    </location>
</feature>
<dbReference type="SMART" id="SM00962">
    <property type="entry name" value="SRP54"/>
    <property type="match status" value="1"/>
</dbReference>
<organism evidence="13 14">
    <name type="scientific">Staphylococcus carnosus</name>
    <dbReference type="NCBI Taxonomy" id="1281"/>
    <lineage>
        <taxon>Bacteria</taxon>
        <taxon>Bacillati</taxon>
        <taxon>Bacillota</taxon>
        <taxon>Bacilli</taxon>
        <taxon>Bacillales</taxon>
        <taxon>Staphylococcaceae</taxon>
        <taxon>Staphylococcus</taxon>
    </lineage>
</organism>
<keyword evidence="4 9" id="KW-0378">Hydrolase</keyword>
<keyword evidence="10" id="KW-0175">Coiled coil</keyword>
<feature type="region of interest" description="Disordered" evidence="11">
    <location>
        <begin position="1"/>
        <end position="65"/>
    </location>
</feature>
<dbReference type="InterPro" id="IPR027417">
    <property type="entry name" value="P-loop_NTPase"/>
</dbReference>
<keyword evidence="13" id="KW-0131">Cell cycle</keyword>
<evidence type="ECO:0000256" key="1">
    <source>
        <dbReference type="ARBA" id="ARBA00022475"/>
    </source>
</evidence>
<dbReference type="NCBIfam" id="TIGR00064">
    <property type="entry name" value="ftsY"/>
    <property type="match status" value="1"/>
</dbReference>
<dbReference type="SUPFAM" id="SSF47364">
    <property type="entry name" value="Domain of the SRP/SRP receptor G-proteins"/>
    <property type="match status" value="1"/>
</dbReference>
<dbReference type="SMART" id="SM00963">
    <property type="entry name" value="SRP54_N"/>
    <property type="match status" value="1"/>
</dbReference>
<dbReference type="FunFam" id="1.20.120.140:FF:000002">
    <property type="entry name" value="Signal recognition particle receptor FtsY"/>
    <property type="match status" value="1"/>
</dbReference>
<comment type="subcellular location">
    <subcellularLocation>
        <location evidence="9">Cell membrane</location>
        <topology evidence="9">Peripheral membrane protein</topology>
        <orientation evidence="9">Cytoplasmic side</orientation>
    </subcellularLocation>
    <subcellularLocation>
        <location evidence="9">Cytoplasm</location>
    </subcellularLocation>
</comment>
<dbReference type="InterPro" id="IPR004390">
    <property type="entry name" value="SR_rcpt_FtsY"/>
</dbReference>
<dbReference type="RefSeq" id="WP_046099445.1">
    <property type="nucleotide sequence ID" value="NZ_BKAP01000009.1"/>
</dbReference>
<dbReference type="CDD" id="cd17874">
    <property type="entry name" value="FtsY"/>
    <property type="match status" value="1"/>
</dbReference>
<dbReference type="PROSITE" id="PS00300">
    <property type="entry name" value="SRP54"/>
    <property type="match status" value="1"/>
</dbReference>
<dbReference type="GO" id="GO:0005525">
    <property type="term" value="F:GTP binding"/>
    <property type="evidence" value="ECO:0007669"/>
    <property type="project" value="UniProtKB-UniRule"/>
</dbReference>
<dbReference type="GO" id="GO:0005047">
    <property type="term" value="F:signal recognition particle binding"/>
    <property type="evidence" value="ECO:0007669"/>
    <property type="project" value="TreeGrafter"/>
</dbReference>
<dbReference type="Proteomes" id="UP000033530">
    <property type="component" value="Unassembled WGS sequence"/>
</dbReference>
<evidence type="ECO:0000256" key="5">
    <source>
        <dbReference type="ARBA" id="ARBA00023134"/>
    </source>
</evidence>
<dbReference type="Gene3D" id="1.20.120.140">
    <property type="entry name" value="Signal recognition particle SRP54, nucleotide-binding domain"/>
    <property type="match status" value="1"/>
</dbReference>
<keyword evidence="2 9" id="KW-0963">Cytoplasm</keyword>
<keyword evidence="5 9" id="KW-0342">GTP-binding</keyword>
<dbReference type="HAMAP" id="MF_00920">
    <property type="entry name" value="FtsY"/>
    <property type="match status" value="1"/>
</dbReference>
<dbReference type="GO" id="GO:0005737">
    <property type="term" value="C:cytoplasm"/>
    <property type="evidence" value="ECO:0007669"/>
    <property type="project" value="UniProtKB-SubCell"/>
</dbReference>
<dbReference type="InterPro" id="IPR036225">
    <property type="entry name" value="SRP/SRP_N"/>
</dbReference>
<dbReference type="InterPro" id="IPR013822">
    <property type="entry name" value="Signal_recog_particl_SRP54_hlx"/>
</dbReference>
<dbReference type="EC" id="3.6.5.4" evidence="9"/>
<dbReference type="SMART" id="SM00382">
    <property type="entry name" value="AAA"/>
    <property type="match status" value="1"/>
</dbReference>
<name>A0AAJ0NI92_STACA</name>
<feature type="binding site" evidence="9">
    <location>
        <begin position="276"/>
        <end position="280"/>
    </location>
    <ligand>
        <name>GTP</name>
        <dbReference type="ChEBI" id="CHEBI:37565"/>
    </ligand>
</feature>
<comment type="function">
    <text evidence="9">Involved in targeting and insertion of nascent membrane proteins into the cytoplasmic membrane. Acts as a receptor for the complex formed by the signal recognition particle (SRP) and the ribosome-nascent chain (RNC).</text>
</comment>
<dbReference type="GO" id="GO:0006614">
    <property type="term" value="P:SRP-dependent cotranslational protein targeting to membrane"/>
    <property type="evidence" value="ECO:0007669"/>
    <property type="project" value="InterPro"/>
</dbReference>
<evidence type="ECO:0000256" key="10">
    <source>
        <dbReference type="SAM" id="Coils"/>
    </source>
</evidence>
<dbReference type="GO" id="GO:0051301">
    <property type="term" value="P:cell division"/>
    <property type="evidence" value="ECO:0007669"/>
    <property type="project" value="UniProtKB-KW"/>
</dbReference>
<dbReference type="Pfam" id="PF00448">
    <property type="entry name" value="SRP54"/>
    <property type="match status" value="1"/>
</dbReference>
<dbReference type="GO" id="GO:0005886">
    <property type="term" value="C:plasma membrane"/>
    <property type="evidence" value="ECO:0007669"/>
    <property type="project" value="UniProtKB-SubCell"/>
</dbReference>
<evidence type="ECO:0000256" key="4">
    <source>
        <dbReference type="ARBA" id="ARBA00022801"/>
    </source>
</evidence>
<dbReference type="Gene3D" id="3.40.50.300">
    <property type="entry name" value="P-loop containing nucleotide triphosphate hydrolases"/>
    <property type="match status" value="1"/>
</dbReference>
<protein>
    <recommendedName>
        <fullName evidence="9">Signal recognition particle receptor FtsY</fullName>
        <shortName evidence="9">SRP receptor</shortName>
        <ecNumber evidence="9">3.6.5.4</ecNumber>
    </recommendedName>
</protein>
<gene>
    <name evidence="9" type="primary">ftsY</name>
    <name evidence="13" type="ORF">VV61_03010</name>
</gene>
<feature type="coiled-coil region" evidence="10">
    <location>
        <begin position="90"/>
        <end position="117"/>
    </location>
</feature>
<proteinExistence type="inferred from homology"/>
<dbReference type="PANTHER" id="PTHR43134">
    <property type="entry name" value="SIGNAL RECOGNITION PARTICLE RECEPTOR SUBUNIT ALPHA"/>
    <property type="match status" value="1"/>
</dbReference>
<evidence type="ECO:0000313" key="14">
    <source>
        <dbReference type="Proteomes" id="UP000033530"/>
    </source>
</evidence>
<dbReference type="FunFam" id="3.40.50.300:FF:000053">
    <property type="entry name" value="Signal recognition particle receptor FtsY"/>
    <property type="match status" value="1"/>
</dbReference>
<keyword evidence="13" id="KW-0132">Cell division</keyword>
<evidence type="ECO:0000256" key="2">
    <source>
        <dbReference type="ARBA" id="ARBA00022490"/>
    </source>
</evidence>
<dbReference type="Pfam" id="PF02881">
    <property type="entry name" value="SRP54_N"/>
    <property type="match status" value="1"/>
</dbReference>
<evidence type="ECO:0000256" key="9">
    <source>
        <dbReference type="HAMAP-Rule" id="MF_00920"/>
    </source>
</evidence>
<evidence type="ECO:0000256" key="11">
    <source>
        <dbReference type="SAM" id="MobiDB-lite"/>
    </source>
</evidence>
<feature type="binding site" evidence="9">
    <location>
        <begin position="340"/>
        <end position="343"/>
    </location>
    <ligand>
        <name>GTP</name>
        <dbReference type="ChEBI" id="CHEBI:37565"/>
    </ligand>
</feature>